<evidence type="ECO:0000313" key="2">
    <source>
        <dbReference type="EMBL" id="UQX89227.1"/>
    </source>
</evidence>
<accession>A0ABY4R175</accession>
<organism evidence="2 3">
    <name type="scientific">Jatrophihabitans telluris</name>
    <dbReference type="NCBI Taxonomy" id="2038343"/>
    <lineage>
        <taxon>Bacteria</taxon>
        <taxon>Bacillati</taxon>
        <taxon>Actinomycetota</taxon>
        <taxon>Actinomycetes</taxon>
        <taxon>Jatrophihabitantales</taxon>
        <taxon>Jatrophihabitantaceae</taxon>
        <taxon>Jatrophihabitans</taxon>
    </lineage>
</organism>
<reference evidence="2" key="1">
    <citation type="journal article" date="2018" name="Int. J. Syst. Evol. Microbiol.">
        <title>Jatrophihabitans telluris sp. nov., isolated from sediment soil of lava forest wetlands and the emended description of the genus Jatrophihabitans.</title>
        <authorList>
            <person name="Lee K.C."/>
            <person name="Suh M.K."/>
            <person name="Eom M.K."/>
            <person name="Kim K.K."/>
            <person name="Kim J.S."/>
            <person name="Kim D.S."/>
            <person name="Ko S.H."/>
            <person name="Shin Y.K."/>
            <person name="Lee J.S."/>
        </authorList>
    </citation>
    <scope>NUCLEOTIDE SEQUENCE</scope>
    <source>
        <strain evidence="2">N237</strain>
    </source>
</reference>
<dbReference type="Proteomes" id="UP001056336">
    <property type="component" value="Chromosome"/>
</dbReference>
<reference evidence="2" key="2">
    <citation type="submission" date="2022-05" db="EMBL/GenBank/DDBJ databases">
        <authorList>
            <person name="Kim J.-S."/>
            <person name="Lee K."/>
            <person name="Suh M."/>
            <person name="Eom M."/>
            <person name="Kim J.-S."/>
            <person name="Kim D.-S."/>
            <person name="Ko S.-H."/>
            <person name="Shin Y."/>
            <person name="Lee J.-S."/>
        </authorList>
    </citation>
    <scope>NUCLEOTIDE SEQUENCE</scope>
    <source>
        <strain evidence="2">N237</strain>
    </source>
</reference>
<proteinExistence type="predicted"/>
<dbReference type="InterPro" id="IPR051680">
    <property type="entry name" value="ATP-dep_Glu-Cys_Ligase-2"/>
</dbReference>
<feature type="domain" description="DUF403" evidence="1">
    <location>
        <begin position="1"/>
        <end position="299"/>
    </location>
</feature>
<keyword evidence="3" id="KW-1185">Reference proteome</keyword>
<dbReference type="Pfam" id="PF04168">
    <property type="entry name" value="Alpha-E"/>
    <property type="match status" value="1"/>
</dbReference>
<gene>
    <name evidence="2" type="ORF">M6D93_04290</name>
</gene>
<name>A0ABY4R175_9ACTN</name>
<dbReference type="EMBL" id="CP097332">
    <property type="protein sequence ID" value="UQX89227.1"/>
    <property type="molecule type" value="Genomic_DNA"/>
</dbReference>
<dbReference type="InterPro" id="IPR007296">
    <property type="entry name" value="DUF403"/>
</dbReference>
<evidence type="ECO:0000313" key="3">
    <source>
        <dbReference type="Proteomes" id="UP001056336"/>
    </source>
</evidence>
<protein>
    <submittedName>
        <fullName evidence="2">Alpha-E domain-containing protein</fullName>
    </submittedName>
</protein>
<dbReference type="PANTHER" id="PTHR34595:SF7">
    <property type="entry name" value="SLL1039 PROTEIN"/>
    <property type="match status" value="1"/>
</dbReference>
<dbReference type="PANTHER" id="PTHR34595">
    <property type="entry name" value="BLR5612 PROTEIN"/>
    <property type="match status" value="1"/>
</dbReference>
<dbReference type="RefSeq" id="WP_249773123.1">
    <property type="nucleotide sequence ID" value="NZ_CP097332.1"/>
</dbReference>
<sequence length="311" mass="34767">MLSRIAESLFWIGRYIERADDTARILDIYLQQILEDASVEDEACRSLFEVMGRPMPEDGSPVGVREVLQQLAYDRQAASSITGALAAGRVNARSARDSVSSELWEALNLTYLDLSEQRRRAERMGPHRFFQWVRERTALASGVADSTMSRDEGWLFLDLGRSIERVDMTARLLTTRATGTSGPNWTTLLRACGANEAYLRTYRGRVSDRTAGEFLMLDRLFPRSLFFALSRAEDRIQELDRGGDGRVGTDDPARRQLGRARTGLEFLGVDEMMQDLQGNLEAVQTACADATSAVGTRYFPHAVIEWVGKGA</sequence>
<evidence type="ECO:0000259" key="1">
    <source>
        <dbReference type="Pfam" id="PF04168"/>
    </source>
</evidence>